<evidence type="ECO:0000313" key="1">
    <source>
        <dbReference type="EMBL" id="MFC5996394.1"/>
    </source>
</evidence>
<dbReference type="SUPFAM" id="SSF63829">
    <property type="entry name" value="Calcium-dependent phosphotriesterase"/>
    <property type="match status" value="1"/>
</dbReference>
<reference evidence="2" key="1">
    <citation type="journal article" date="2019" name="Int. J. Syst. Evol. Microbiol.">
        <title>The Global Catalogue of Microorganisms (GCM) 10K type strain sequencing project: providing services to taxonomists for standard genome sequencing and annotation.</title>
        <authorList>
            <consortium name="The Broad Institute Genomics Platform"/>
            <consortium name="The Broad Institute Genome Sequencing Center for Infectious Disease"/>
            <person name="Wu L."/>
            <person name="Ma J."/>
        </authorList>
    </citation>
    <scope>NUCLEOTIDE SEQUENCE [LARGE SCALE GENOMIC DNA]</scope>
    <source>
        <strain evidence="2">CCM 8391</strain>
    </source>
</reference>
<proteinExistence type="predicted"/>
<evidence type="ECO:0000313" key="2">
    <source>
        <dbReference type="Proteomes" id="UP001596302"/>
    </source>
</evidence>
<dbReference type="InterPro" id="IPR006311">
    <property type="entry name" value="TAT_signal"/>
</dbReference>
<dbReference type="Proteomes" id="UP001596302">
    <property type="component" value="Unassembled WGS sequence"/>
</dbReference>
<dbReference type="PANTHER" id="PTHR35399">
    <property type="entry name" value="SLR8030 PROTEIN"/>
    <property type="match status" value="1"/>
</dbReference>
<sequence length="468" mass="49938">MAGLSRRDFLQRAATAGAGLVLVGSTEMLLTTPASAAPGRGIGYGDLVADPARRLALPPGFSYSIVTEAGVTTLESGEPTPRKHDGTGAFRAGGGRTVLVNNHEIRDPWGTDLPVPHVDGLVYDPGAAGGCTVVEVDRDGKRIKEYVGVAGTSTNCAGGVTPWNTWLTCEEVDALEGKNGYHKDHGYVFEVDPFDRRANLDPQPIKALGRFEHEAAVVDPRTGEIYLTEDASKPNGLLYRWTPPKDYRASKGALRTLAADAGDLAALRATDGAGRHIDDLSRATEIGTVYHARWTPVPDRDARSTPIRRQLGDGDVTRGRKLEGAWWGKRGGASGAYIVTSFSRNESPGAHHDGQIWFYDPRCSTLTLTLRLGVNPDPAVSDVFDGPDNIAVSPYGGVIVAEDGNGLQHLFGVTDGGQTFPIARNEADDVEFTGPVYSPNRKILFANIQDPGTMFAITGPWSNPPVSA</sequence>
<name>A0ABW1J6W8_9PSEU</name>
<gene>
    <name evidence="1" type="ORF">ACFQE5_19505</name>
</gene>
<protein>
    <submittedName>
        <fullName evidence="1">Alkaline phosphatase PhoX</fullName>
    </submittedName>
</protein>
<dbReference type="InterPro" id="IPR019546">
    <property type="entry name" value="TAT_signal_bac_arc"/>
</dbReference>
<accession>A0ABW1J6W8</accession>
<keyword evidence="2" id="KW-1185">Reference proteome</keyword>
<dbReference type="EMBL" id="JBHSQW010000039">
    <property type="protein sequence ID" value="MFC5996394.1"/>
    <property type="molecule type" value="Genomic_DNA"/>
</dbReference>
<dbReference type="InterPro" id="IPR008557">
    <property type="entry name" value="PhoX"/>
</dbReference>
<comment type="caution">
    <text evidence="1">The sequence shown here is derived from an EMBL/GenBank/DDBJ whole genome shotgun (WGS) entry which is preliminary data.</text>
</comment>
<dbReference type="PANTHER" id="PTHR35399:SF4">
    <property type="entry name" value="MEMBRANE PROTEIN"/>
    <property type="match status" value="1"/>
</dbReference>
<dbReference type="PROSITE" id="PS51318">
    <property type="entry name" value="TAT"/>
    <property type="match status" value="1"/>
</dbReference>
<dbReference type="Pfam" id="PF05787">
    <property type="entry name" value="PhoX"/>
    <property type="match status" value="2"/>
</dbReference>
<organism evidence="1 2">
    <name type="scientific">Pseudonocardia hispaniensis</name>
    <dbReference type="NCBI Taxonomy" id="904933"/>
    <lineage>
        <taxon>Bacteria</taxon>
        <taxon>Bacillati</taxon>
        <taxon>Actinomycetota</taxon>
        <taxon>Actinomycetes</taxon>
        <taxon>Pseudonocardiales</taxon>
        <taxon>Pseudonocardiaceae</taxon>
        <taxon>Pseudonocardia</taxon>
    </lineage>
</organism>
<dbReference type="NCBIfam" id="TIGR01409">
    <property type="entry name" value="TAT_signal_seq"/>
    <property type="match status" value="1"/>
</dbReference>
<dbReference type="RefSeq" id="WP_379587032.1">
    <property type="nucleotide sequence ID" value="NZ_JBHSQW010000039.1"/>
</dbReference>